<dbReference type="GO" id="GO:0005886">
    <property type="term" value="C:plasma membrane"/>
    <property type="evidence" value="ECO:0007669"/>
    <property type="project" value="TreeGrafter"/>
</dbReference>
<dbReference type="PANTHER" id="PTHR30178">
    <property type="entry name" value="INNER MEMBRANE PROTEIN YAAH"/>
    <property type="match status" value="1"/>
</dbReference>
<comment type="caution">
    <text evidence="8">The sequence shown here is derived from an EMBL/GenBank/DDBJ whole genome shotgun (WGS) entry which is preliminary data.</text>
</comment>
<evidence type="ECO:0000256" key="5">
    <source>
        <dbReference type="ARBA" id="ARBA00023136"/>
    </source>
</evidence>
<protein>
    <submittedName>
        <fullName evidence="8">GPR1/FUN34/yaaH family</fullName>
    </submittedName>
</protein>
<sequence length="381" mass="40268">MSTFNVDAAEPPVQRPAHIEGGLRREGTAARLLRSCETVADGISGGLRAQRSAVSYDYLAGAGDERRVGDAQGRFSYHTGKKPTAGKSFDYLDEDQNRIPSAPYTRGSSIIVPTAGAVAPARPHGGGGGGGGAGGAHGYFDSDSDDEESMLDHQIRMLEAKKAAAAARRWANPGPVGLLGFGMTTILLNLHNSGHFTLNTPIPAMGICFGGGAQLIAGLLEWTRGNTFAYVAFTSYGAFWLSLVCVWMLPNASTGGAPAVQPGNQYFIGIYLSLWGVFSFFMMLCTLRMNVAIFLVFLTVTLLFLLLGGGNMTNNATALHAAGYEGIVCGSLALYLGVAEVVNEVWDRTVLPVVPMTQLLGWFGAGKHDSAAAQPGEKKER</sequence>
<keyword evidence="4 7" id="KW-1133">Transmembrane helix</keyword>
<keyword evidence="9" id="KW-1185">Reference proteome</keyword>
<evidence type="ECO:0000256" key="6">
    <source>
        <dbReference type="SAM" id="MobiDB-lite"/>
    </source>
</evidence>
<dbReference type="EMBL" id="JAECZO010000050">
    <property type="protein sequence ID" value="KAK7195234.1"/>
    <property type="molecule type" value="Genomic_DNA"/>
</dbReference>
<name>A0AAW0ENI4_9TRYP</name>
<dbReference type="Pfam" id="PF01184">
    <property type="entry name" value="Gpr1_Fun34_YaaH"/>
    <property type="match status" value="1"/>
</dbReference>
<dbReference type="Proteomes" id="UP001430356">
    <property type="component" value="Unassembled WGS sequence"/>
</dbReference>
<dbReference type="InterPro" id="IPR000791">
    <property type="entry name" value="Gpr1/Fun34/SatP-like"/>
</dbReference>
<evidence type="ECO:0000256" key="1">
    <source>
        <dbReference type="ARBA" id="ARBA00004141"/>
    </source>
</evidence>
<feature type="region of interest" description="Disordered" evidence="6">
    <location>
        <begin position="123"/>
        <end position="144"/>
    </location>
</feature>
<feature type="transmembrane region" description="Helical" evidence="7">
    <location>
        <begin position="318"/>
        <end position="338"/>
    </location>
</feature>
<dbReference type="GO" id="GO:0071422">
    <property type="term" value="P:succinate transmembrane transport"/>
    <property type="evidence" value="ECO:0007669"/>
    <property type="project" value="TreeGrafter"/>
</dbReference>
<keyword evidence="5 7" id="KW-0472">Membrane</keyword>
<evidence type="ECO:0000256" key="2">
    <source>
        <dbReference type="ARBA" id="ARBA00005587"/>
    </source>
</evidence>
<feature type="transmembrane region" description="Helical" evidence="7">
    <location>
        <begin position="170"/>
        <end position="190"/>
    </location>
</feature>
<proteinExistence type="inferred from homology"/>
<evidence type="ECO:0000256" key="4">
    <source>
        <dbReference type="ARBA" id="ARBA00022989"/>
    </source>
</evidence>
<evidence type="ECO:0000256" key="3">
    <source>
        <dbReference type="ARBA" id="ARBA00022692"/>
    </source>
</evidence>
<feature type="compositionally biased region" description="Gly residues" evidence="6">
    <location>
        <begin position="124"/>
        <end position="137"/>
    </location>
</feature>
<evidence type="ECO:0000313" key="8">
    <source>
        <dbReference type="EMBL" id="KAK7195234.1"/>
    </source>
</evidence>
<dbReference type="GO" id="GO:0015360">
    <property type="term" value="F:acetate:proton symporter activity"/>
    <property type="evidence" value="ECO:0007669"/>
    <property type="project" value="TreeGrafter"/>
</dbReference>
<dbReference type="InterPro" id="IPR047623">
    <property type="entry name" value="SatP"/>
</dbReference>
<evidence type="ECO:0000313" key="9">
    <source>
        <dbReference type="Proteomes" id="UP001430356"/>
    </source>
</evidence>
<comment type="subcellular location">
    <subcellularLocation>
        <location evidence="1">Membrane</location>
        <topology evidence="1">Multi-pass membrane protein</topology>
    </subcellularLocation>
</comment>
<keyword evidence="3 7" id="KW-0812">Transmembrane</keyword>
<accession>A0AAW0ENI4</accession>
<feature type="transmembrane region" description="Helical" evidence="7">
    <location>
        <begin position="227"/>
        <end position="249"/>
    </location>
</feature>
<dbReference type="PANTHER" id="PTHR30178:SF3">
    <property type="entry name" value="SUCCINATE-ACETATE_PROTON SYMPORTER SATP"/>
    <property type="match status" value="1"/>
</dbReference>
<comment type="similarity">
    <text evidence="2">Belongs to the acetate uptake transporter (AceTr) (TC 2.A.96) family.</text>
</comment>
<feature type="transmembrane region" description="Helical" evidence="7">
    <location>
        <begin position="291"/>
        <end position="312"/>
    </location>
</feature>
<organism evidence="8 9">
    <name type="scientific">Novymonas esmeraldas</name>
    <dbReference type="NCBI Taxonomy" id="1808958"/>
    <lineage>
        <taxon>Eukaryota</taxon>
        <taxon>Discoba</taxon>
        <taxon>Euglenozoa</taxon>
        <taxon>Kinetoplastea</taxon>
        <taxon>Metakinetoplastina</taxon>
        <taxon>Trypanosomatida</taxon>
        <taxon>Trypanosomatidae</taxon>
        <taxon>Novymonas</taxon>
    </lineage>
</organism>
<dbReference type="NCBIfam" id="NF038013">
    <property type="entry name" value="AceTr_1"/>
    <property type="match status" value="1"/>
</dbReference>
<reference evidence="8 9" key="1">
    <citation type="journal article" date="2021" name="MBio">
        <title>A New Model Trypanosomatid, Novymonas esmeraldas: Genomic Perception of Its 'Candidatus Pandoraea novymonadis' Endosymbiont.</title>
        <authorList>
            <person name="Zakharova A."/>
            <person name="Saura A."/>
            <person name="Butenko A."/>
            <person name="Podesvova L."/>
            <person name="Warmusova S."/>
            <person name="Kostygov A.Y."/>
            <person name="Nenarokova A."/>
            <person name="Lukes J."/>
            <person name="Opperdoes F.R."/>
            <person name="Yurchenko V."/>
        </authorList>
    </citation>
    <scope>NUCLEOTIDE SEQUENCE [LARGE SCALE GENOMIC DNA]</scope>
    <source>
        <strain evidence="8 9">E262AT.01</strain>
    </source>
</reference>
<feature type="transmembrane region" description="Helical" evidence="7">
    <location>
        <begin position="202"/>
        <end position="220"/>
    </location>
</feature>
<gene>
    <name evidence="8" type="ORF">NESM_000448600</name>
</gene>
<dbReference type="AlphaFoldDB" id="A0AAW0ENI4"/>
<evidence type="ECO:0000256" key="7">
    <source>
        <dbReference type="SAM" id="Phobius"/>
    </source>
</evidence>
<feature type="transmembrane region" description="Helical" evidence="7">
    <location>
        <begin position="265"/>
        <end position="284"/>
    </location>
</feature>